<organism evidence="2 3">
    <name type="scientific">Microbacterium suwonense</name>
    <dbReference type="NCBI Taxonomy" id="683047"/>
    <lineage>
        <taxon>Bacteria</taxon>
        <taxon>Bacillati</taxon>
        <taxon>Actinomycetota</taxon>
        <taxon>Actinomycetes</taxon>
        <taxon>Micrococcales</taxon>
        <taxon>Microbacteriaceae</taxon>
        <taxon>Microbacterium</taxon>
    </lineage>
</organism>
<feature type="region of interest" description="Disordered" evidence="1">
    <location>
        <begin position="136"/>
        <end position="188"/>
    </location>
</feature>
<feature type="region of interest" description="Disordered" evidence="1">
    <location>
        <begin position="1"/>
        <end position="39"/>
    </location>
</feature>
<dbReference type="Proteomes" id="UP001321543">
    <property type="component" value="Chromosome"/>
</dbReference>
<evidence type="ECO:0000256" key="1">
    <source>
        <dbReference type="SAM" id="MobiDB-lite"/>
    </source>
</evidence>
<gene>
    <name evidence="2" type="ORF">GCM10025863_31350</name>
</gene>
<proteinExistence type="predicted"/>
<sequence>MNENRSGVGGDREAMAEDLRRRPADAGTTHSEWGSGDPHLLVTREGERSTFGIAQELIRIGSATDAELVLDGADPLHATITHDDRDEYVLTMHGEGQMNAWSEDDSRTEVLRTGARFTIADWTLVFMRAEYADHGRPFGGREGGELSDQPPQPQRPDYARQQASGSDQQHAAGSGEDGEEGGWEVRNG</sequence>
<evidence type="ECO:0008006" key="4">
    <source>
        <dbReference type="Google" id="ProtNLM"/>
    </source>
</evidence>
<name>A0ABM8FY00_9MICO</name>
<evidence type="ECO:0000313" key="2">
    <source>
        <dbReference type="EMBL" id="BDZ40521.1"/>
    </source>
</evidence>
<feature type="compositionally biased region" description="Polar residues" evidence="1">
    <location>
        <begin position="161"/>
        <end position="171"/>
    </location>
</feature>
<reference evidence="3" key="1">
    <citation type="journal article" date="2019" name="Int. J. Syst. Evol. Microbiol.">
        <title>The Global Catalogue of Microorganisms (GCM) 10K type strain sequencing project: providing services to taxonomists for standard genome sequencing and annotation.</title>
        <authorList>
            <consortium name="The Broad Institute Genomics Platform"/>
            <consortium name="The Broad Institute Genome Sequencing Center for Infectious Disease"/>
            <person name="Wu L."/>
            <person name="Ma J."/>
        </authorList>
    </citation>
    <scope>NUCLEOTIDE SEQUENCE [LARGE SCALE GENOMIC DNA]</scope>
    <source>
        <strain evidence="3">NBRC 106310</strain>
    </source>
</reference>
<dbReference type="EMBL" id="AP027728">
    <property type="protein sequence ID" value="BDZ40521.1"/>
    <property type="molecule type" value="Genomic_DNA"/>
</dbReference>
<keyword evidence="3" id="KW-1185">Reference proteome</keyword>
<feature type="compositionally biased region" description="Basic and acidic residues" evidence="1">
    <location>
        <begin position="10"/>
        <end position="24"/>
    </location>
</feature>
<dbReference type="RefSeq" id="WP_286301075.1">
    <property type="nucleotide sequence ID" value="NZ_AP027728.1"/>
</dbReference>
<dbReference type="SUPFAM" id="SSF49879">
    <property type="entry name" value="SMAD/FHA domain"/>
    <property type="match status" value="1"/>
</dbReference>
<accession>A0ABM8FY00</accession>
<protein>
    <recommendedName>
        <fullName evidence="4">FHA domain-containing protein</fullName>
    </recommendedName>
</protein>
<dbReference type="InterPro" id="IPR008984">
    <property type="entry name" value="SMAD_FHA_dom_sf"/>
</dbReference>
<evidence type="ECO:0000313" key="3">
    <source>
        <dbReference type="Proteomes" id="UP001321543"/>
    </source>
</evidence>